<keyword evidence="4 10" id="KW-0808">Transferase</keyword>
<name>A0A5B8C4T7_9MICO</name>
<dbReference type="Gene3D" id="3.40.50.2000">
    <property type="entry name" value="Glycogen Phosphorylase B"/>
    <property type="match status" value="2"/>
</dbReference>
<accession>A0A5B8C4T7</accession>
<gene>
    <name evidence="10 13" type="primary">murG</name>
    <name evidence="13" type="ORF">FE374_06590</name>
</gene>
<dbReference type="GO" id="GO:0009252">
    <property type="term" value="P:peptidoglycan biosynthetic process"/>
    <property type="evidence" value="ECO:0007669"/>
    <property type="project" value="UniProtKB-UniRule"/>
</dbReference>
<dbReference type="GO" id="GO:0005975">
    <property type="term" value="P:carbohydrate metabolic process"/>
    <property type="evidence" value="ECO:0007669"/>
    <property type="project" value="InterPro"/>
</dbReference>
<keyword evidence="3 10" id="KW-0328">Glycosyltransferase</keyword>
<feature type="binding site" evidence="10">
    <location>
        <begin position="31"/>
        <end position="33"/>
    </location>
    <ligand>
        <name>UDP-N-acetyl-alpha-D-glucosamine</name>
        <dbReference type="ChEBI" id="CHEBI:57705"/>
    </ligand>
</feature>
<dbReference type="GO" id="GO:0005886">
    <property type="term" value="C:plasma membrane"/>
    <property type="evidence" value="ECO:0007669"/>
    <property type="project" value="UniProtKB-SubCell"/>
</dbReference>
<dbReference type="SUPFAM" id="SSF53756">
    <property type="entry name" value="UDP-Glycosyltransferase/glycogen phosphorylase"/>
    <property type="match status" value="1"/>
</dbReference>
<dbReference type="GO" id="GO:0050511">
    <property type="term" value="F:undecaprenyldiphospho-muramoylpentapeptide beta-N-acetylglucosaminyltransferase activity"/>
    <property type="evidence" value="ECO:0007669"/>
    <property type="project" value="UniProtKB-UniRule"/>
</dbReference>
<keyword evidence="8 10" id="KW-0131">Cell cycle</keyword>
<dbReference type="Proteomes" id="UP000314616">
    <property type="component" value="Chromosome"/>
</dbReference>
<protein>
    <recommendedName>
        <fullName evidence="10">UDP-N-acetylglucosamine--N-acetylmuramyl-(pentapeptide) pyrophosphoryl-undecaprenol N-acetylglucosamine transferase</fullName>
        <ecNumber evidence="10">2.4.1.227</ecNumber>
    </recommendedName>
    <alternativeName>
        <fullName evidence="10">Undecaprenyl-PP-MurNAc-pentapeptide-UDPGlcNAc GlcNAc transferase</fullName>
    </alternativeName>
</protein>
<dbReference type="InterPro" id="IPR007235">
    <property type="entry name" value="Glyco_trans_28_C"/>
</dbReference>
<keyword evidence="7 10" id="KW-0472">Membrane</keyword>
<keyword evidence="1 10" id="KW-1003">Cell membrane</keyword>
<reference evidence="13 14" key="1">
    <citation type="submission" date="2019-05" db="EMBL/GenBank/DDBJ databases">
        <title>Georgenia *** sp. nov., and Georgenia *** sp. nov., isolated from the intestinal contents of plateau pika (Ochotona curzoniae) in the Qinghai-Tibet plateau of China.</title>
        <authorList>
            <person name="Tian Z."/>
        </authorList>
    </citation>
    <scope>NUCLEOTIDE SEQUENCE [LARGE SCALE GENOMIC DNA]</scope>
    <source>
        <strain evidence="13 14">Z443</strain>
    </source>
</reference>
<evidence type="ECO:0000313" key="13">
    <source>
        <dbReference type="EMBL" id="QDC24335.1"/>
    </source>
</evidence>
<evidence type="ECO:0000259" key="12">
    <source>
        <dbReference type="Pfam" id="PF04101"/>
    </source>
</evidence>
<dbReference type="HAMAP" id="MF_00033">
    <property type="entry name" value="MurG"/>
    <property type="match status" value="1"/>
</dbReference>
<dbReference type="GO" id="GO:0051301">
    <property type="term" value="P:cell division"/>
    <property type="evidence" value="ECO:0007669"/>
    <property type="project" value="UniProtKB-KW"/>
</dbReference>
<comment type="function">
    <text evidence="10">Cell wall formation. Catalyzes the transfer of a GlcNAc subunit on undecaprenyl-pyrophosphoryl-MurNAc-pentapeptide (lipid intermediate I) to form undecaprenyl-pyrophosphoryl-MurNAc-(pentapeptide)GlcNAc (lipid intermediate II).</text>
</comment>
<comment type="subcellular location">
    <subcellularLocation>
        <location evidence="10">Cell membrane</location>
        <topology evidence="10">Peripheral membrane protein</topology>
        <orientation evidence="10">Cytoplasmic side</orientation>
    </subcellularLocation>
</comment>
<evidence type="ECO:0000256" key="9">
    <source>
        <dbReference type="ARBA" id="ARBA00023316"/>
    </source>
</evidence>
<keyword evidence="6 10" id="KW-0573">Peptidoglycan synthesis</keyword>
<keyword evidence="9 10" id="KW-0961">Cell wall biogenesis/degradation</keyword>
<evidence type="ECO:0000256" key="6">
    <source>
        <dbReference type="ARBA" id="ARBA00022984"/>
    </source>
</evidence>
<dbReference type="KEGG" id="gyu:FE374_06590"/>
<keyword evidence="5 10" id="KW-0133">Cell shape</keyword>
<evidence type="ECO:0000256" key="2">
    <source>
        <dbReference type="ARBA" id="ARBA00022618"/>
    </source>
</evidence>
<feature type="binding site" evidence="10">
    <location>
        <position position="145"/>
    </location>
    <ligand>
        <name>UDP-N-acetyl-alpha-D-glucosamine</name>
        <dbReference type="ChEBI" id="CHEBI:57705"/>
    </ligand>
</feature>
<comment type="caution">
    <text evidence="10">Lacks conserved residue(s) required for the propagation of feature annotation.</text>
</comment>
<evidence type="ECO:0000256" key="1">
    <source>
        <dbReference type="ARBA" id="ARBA00022475"/>
    </source>
</evidence>
<evidence type="ECO:0000256" key="8">
    <source>
        <dbReference type="ARBA" id="ARBA00023306"/>
    </source>
</evidence>
<evidence type="ECO:0000256" key="4">
    <source>
        <dbReference type="ARBA" id="ARBA00022679"/>
    </source>
</evidence>
<evidence type="ECO:0000256" key="7">
    <source>
        <dbReference type="ARBA" id="ARBA00023136"/>
    </source>
</evidence>
<feature type="domain" description="Glycosyl transferase family 28 C-terminal" evidence="12">
    <location>
        <begin position="221"/>
        <end position="384"/>
    </location>
</feature>
<dbReference type="OrthoDB" id="9808936at2"/>
<comment type="pathway">
    <text evidence="10">Cell wall biogenesis; peptidoglycan biosynthesis.</text>
</comment>
<dbReference type="InterPro" id="IPR004276">
    <property type="entry name" value="GlycoTrans_28_N"/>
</dbReference>
<dbReference type="CDD" id="cd03785">
    <property type="entry name" value="GT28_MurG"/>
    <property type="match status" value="1"/>
</dbReference>
<dbReference type="AlphaFoldDB" id="A0A5B8C4T7"/>
<evidence type="ECO:0000313" key="14">
    <source>
        <dbReference type="Proteomes" id="UP000314616"/>
    </source>
</evidence>
<feature type="domain" description="Glycosyltransferase family 28 N-terminal" evidence="11">
    <location>
        <begin position="25"/>
        <end position="163"/>
    </location>
</feature>
<dbReference type="GO" id="GO:0071555">
    <property type="term" value="P:cell wall organization"/>
    <property type="evidence" value="ECO:0007669"/>
    <property type="project" value="UniProtKB-KW"/>
</dbReference>
<dbReference type="PANTHER" id="PTHR21015">
    <property type="entry name" value="UDP-N-ACETYLGLUCOSAMINE--N-ACETYLMURAMYL-(PENTAPEPTIDE) PYROPHOSPHORYL-UNDECAPRENOL N-ACETYLGLUCOSAMINE TRANSFERASE 1"/>
    <property type="match status" value="1"/>
</dbReference>
<dbReference type="UniPathway" id="UPA00219"/>
<feature type="binding site" evidence="10">
    <location>
        <position position="228"/>
    </location>
    <ligand>
        <name>UDP-N-acetyl-alpha-D-glucosamine</name>
        <dbReference type="ChEBI" id="CHEBI:57705"/>
    </ligand>
</feature>
<dbReference type="EC" id="2.4.1.227" evidence="10"/>
<keyword evidence="2 10" id="KW-0132">Cell division</keyword>
<dbReference type="NCBIfam" id="TIGR01133">
    <property type="entry name" value="murG"/>
    <property type="match status" value="1"/>
</dbReference>
<proteinExistence type="inferred from homology"/>
<dbReference type="EMBL" id="CP040915">
    <property type="protein sequence ID" value="QDC24335.1"/>
    <property type="molecule type" value="Genomic_DNA"/>
</dbReference>
<comment type="catalytic activity">
    <reaction evidence="10">
        <text>di-trans,octa-cis-undecaprenyl diphospho-N-acetyl-alpha-D-muramoyl-L-alanyl-D-glutamyl-meso-2,6-diaminopimeloyl-D-alanyl-D-alanine + UDP-N-acetyl-alpha-D-glucosamine = di-trans,octa-cis-undecaprenyl diphospho-[N-acetyl-alpha-D-glucosaminyl-(1-&gt;4)]-N-acetyl-alpha-D-muramoyl-L-alanyl-D-glutamyl-meso-2,6-diaminopimeloyl-D-alanyl-D-alanine + UDP + H(+)</text>
        <dbReference type="Rhea" id="RHEA:31227"/>
        <dbReference type="ChEBI" id="CHEBI:15378"/>
        <dbReference type="ChEBI" id="CHEBI:57705"/>
        <dbReference type="ChEBI" id="CHEBI:58223"/>
        <dbReference type="ChEBI" id="CHEBI:61387"/>
        <dbReference type="ChEBI" id="CHEBI:61388"/>
        <dbReference type="EC" id="2.4.1.227"/>
    </reaction>
</comment>
<evidence type="ECO:0000256" key="3">
    <source>
        <dbReference type="ARBA" id="ARBA00022676"/>
    </source>
</evidence>
<evidence type="ECO:0000256" key="10">
    <source>
        <dbReference type="HAMAP-Rule" id="MF_00033"/>
    </source>
</evidence>
<dbReference type="InterPro" id="IPR006009">
    <property type="entry name" value="GlcNAc_MurG"/>
</dbReference>
<dbReference type="Pfam" id="PF04101">
    <property type="entry name" value="Glyco_tran_28_C"/>
    <property type="match status" value="1"/>
</dbReference>
<evidence type="ECO:0000256" key="5">
    <source>
        <dbReference type="ARBA" id="ARBA00022960"/>
    </source>
</evidence>
<dbReference type="Pfam" id="PF03033">
    <property type="entry name" value="Glyco_transf_28"/>
    <property type="match status" value="1"/>
</dbReference>
<comment type="similarity">
    <text evidence="10">Belongs to the glycosyltransferase 28 family. MurG subfamily.</text>
</comment>
<dbReference type="PANTHER" id="PTHR21015:SF22">
    <property type="entry name" value="GLYCOSYLTRANSFERASE"/>
    <property type="match status" value="1"/>
</dbReference>
<dbReference type="GO" id="GO:0008360">
    <property type="term" value="P:regulation of cell shape"/>
    <property type="evidence" value="ECO:0007669"/>
    <property type="project" value="UniProtKB-KW"/>
</dbReference>
<dbReference type="GO" id="GO:0051991">
    <property type="term" value="F:UDP-N-acetyl-D-glucosamine:N-acetylmuramoyl-L-alanyl-D-glutamyl-meso-2,6-diaminopimelyl-D-alanyl-D-alanine-diphosphoundecaprenol 4-beta-N-acetylglucosaminlytransferase activity"/>
    <property type="evidence" value="ECO:0007669"/>
    <property type="project" value="RHEA"/>
</dbReference>
<evidence type="ECO:0000259" key="11">
    <source>
        <dbReference type="Pfam" id="PF03033"/>
    </source>
</evidence>
<feature type="binding site" evidence="10">
    <location>
        <position position="326"/>
    </location>
    <ligand>
        <name>UDP-N-acetyl-alpha-D-glucosamine</name>
        <dbReference type="ChEBI" id="CHEBI:57705"/>
    </ligand>
</feature>
<sequence length="405" mass="40615">MWCAVRSRWSGGVAVAESTAPLRALLAGGGTAGHVNPLLATAAALTARPGGAEVTALGTAAGLEDTLVPAAGYPLRHVPRVPLPRRPSLDLLRLPVNLTRAVRAAGDAIRDTRAEVVVGFGGYVATPAYLAARRLGVPVVIHEQNARPGLANRLGARWATAVALTFASTPLRAGRGRTEVTGLPLRTPVAALVADRATLAGAAARRAAAAAELGLDPDRPTLLVTGGSLGAQRLNEAVPAAAAAVLRAGAQVLHLTGRGKDGPVRAALASADPAQYHVREYLPEMELAYACADLVVCRSGAGTVAELAALGLPAVYVPLPVGNGEQRLNAADVVAAGGGVLVADADLDAAWVSGHVPALLADREALARMGAAAAGAGPGDGADRLAAIVAEAAGRPAAPEGEDRG</sequence>
<feature type="binding site" evidence="10">
    <location>
        <position position="186"/>
    </location>
    <ligand>
        <name>UDP-N-acetyl-alpha-D-glucosamine</name>
        <dbReference type="ChEBI" id="CHEBI:57705"/>
    </ligand>
</feature>
<organism evidence="13 14">
    <name type="scientific">Georgenia yuyongxinii</name>
    <dbReference type="NCBI Taxonomy" id="2589797"/>
    <lineage>
        <taxon>Bacteria</taxon>
        <taxon>Bacillati</taxon>
        <taxon>Actinomycetota</taxon>
        <taxon>Actinomycetes</taxon>
        <taxon>Micrococcales</taxon>
        <taxon>Bogoriellaceae</taxon>
        <taxon>Georgenia</taxon>
    </lineage>
</organism>